<dbReference type="RefSeq" id="WP_061257896.1">
    <property type="nucleotide sequence ID" value="NZ_JBFALK010000017.1"/>
</dbReference>
<evidence type="ECO:0000313" key="2">
    <source>
        <dbReference type="Proteomes" id="UP001551675"/>
    </source>
</evidence>
<proteinExistence type="predicted"/>
<sequence>MSAVRTRAATEDAAETAAVRVTREVVLVGGHESGYGSALRGLCRETVTGVGSGLHTLTRRPAVVVPMTLGRDAGLVDDVAQVLRWNSRGREPGELLLAPALATADHLVGWIRAAAGRVAVPEPEERAILVAAPAASAAEDAELFRVARLARQHSGCRWVEVALIGGDPDVAEGVTRCRLLGARHVVVVPASFVEPVVPEGATGSGPLLSPVALEELVGRRVAAAEHRWAEHRDDGLAAAPSGRHEHHHHDRNHGH</sequence>
<reference evidence="1 2" key="1">
    <citation type="submission" date="2024-06" db="EMBL/GenBank/DDBJ databases">
        <title>The Natural Products Discovery Center: Release of the First 8490 Sequenced Strains for Exploring Actinobacteria Biosynthetic Diversity.</title>
        <authorList>
            <person name="Kalkreuter E."/>
            <person name="Kautsar S.A."/>
            <person name="Yang D."/>
            <person name="Bader C.D."/>
            <person name="Teijaro C.N."/>
            <person name="Fluegel L."/>
            <person name="Davis C.M."/>
            <person name="Simpson J.R."/>
            <person name="Lauterbach L."/>
            <person name="Steele A.D."/>
            <person name="Gui C."/>
            <person name="Meng S."/>
            <person name="Li G."/>
            <person name="Viehrig K."/>
            <person name="Ye F."/>
            <person name="Su P."/>
            <person name="Kiefer A.F."/>
            <person name="Nichols A."/>
            <person name="Cepeda A.J."/>
            <person name="Yan W."/>
            <person name="Fan B."/>
            <person name="Jiang Y."/>
            <person name="Adhikari A."/>
            <person name="Zheng C.-J."/>
            <person name="Schuster L."/>
            <person name="Cowan T.M."/>
            <person name="Smanski M.J."/>
            <person name="Chevrette M.G."/>
            <person name="De Carvalho L.P.S."/>
            <person name="Shen B."/>
        </authorList>
    </citation>
    <scope>NUCLEOTIDE SEQUENCE [LARGE SCALE GENOMIC DNA]</scope>
    <source>
        <strain evidence="1 2">NPDC050100</strain>
    </source>
</reference>
<evidence type="ECO:0000313" key="1">
    <source>
        <dbReference type="EMBL" id="MEV0972636.1"/>
    </source>
</evidence>
<dbReference type="EMBL" id="JBFALK010000017">
    <property type="protein sequence ID" value="MEV0972636.1"/>
    <property type="molecule type" value="Genomic_DNA"/>
</dbReference>
<gene>
    <name evidence="1" type="ORF">AB0I59_28875</name>
</gene>
<evidence type="ECO:0008006" key="3">
    <source>
        <dbReference type="Google" id="ProtNLM"/>
    </source>
</evidence>
<accession>A0ABV3GLW9</accession>
<dbReference type="SUPFAM" id="SSF53800">
    <property type="entry name" value="Chelatase"/>
    <property type="match status" value="1"/>
</dbReference>
<name>A0ABV3GLW9_MICGL</name>
<keyword evidence="2" id="KW-1185">Reference proteome</keyword>
<organism evidence="1 2">
    <name type="scientific">Microtetraspora glauca</name>
    <dbReference type="NCBI Taxonomy" id="1996"/>
    <lineage>
        <taxon>Bacteria</taxon>
        <taxon>Bacillati</taxon>
        <taxon>Actinomycetota</taxon>
        <taxon>Actinomycetes</taxon>
        <taxon>Streptosporangiales</taxon>
        <taxon>Streptosporangiaceae</taxon>
        <taxon>Microtetraspora</taxon>
    </lineage>
</organism>
<comment type="caution">
    <text evidence="1">The sequence shown here is derived from an EMBL/GenBank/DDBJ whole genome shotgun (WGS) entry which is preliminary data.</text>
</comment>
<dbReference type="Proteomes" id="UP001551675">
    <property type="component" value="Unassembled WGS sequence"/>
</dbReference>
<protein>
    <recommendedName>
        <fullName evidence="3">Cobalamin biosynthesis protein CbiX</fullName>
    </recommendedName>
</protein>